<evidence type="ECO:0000256" key="6">
    <source>
        <dbReference type="ARBA" id="ARBA00022989"/>
    </source>
</evidence>
<accession>A0A6G1KHT7</accession>
<dbReference type="GO" id="GO:0008270">
    <property type="term" value="F:zinc ion binding"/>
    <property type="evidence" value="ECO:0007669"/>
    <property type="project" value="UniProtKB-KW"/>
</dbReference>
<dbReference type="PANTHER" id="PTHR46539:SF1">
    <property type="entry name" value="E3 UBIQUITIN-PROTEIN LIGASE ATL42"/>
    <property type="match status" value="1"/>
</dbReference>
<feature type="compositionally biased region" description="Low complexity" evidence="9">
    <location>
        <begin position="522"/>
        <end position="536"/>
    </location>
</feature>
<keyword evidence="7 10" id="KW-0472">Membrane</keyword>
<feature type="region of interest" description="Disordered" evidence="9">
    <location>
        <begin position="185"/>
        <end position="207"/>
    </location>
</feature>
<keyword evidence="2 10" id="KW-0812">Transmembrane</keyword>
<evidence type="ECO:0000256" key="8">
    <source>
        <dbReference type="PROSITE-ProRule" id="PRU00175"/>
    </source>
</evidence>
<dbReference type="SMART" id="SM00184">
    <property type="entry name" value="RING"/>
    <property type="match status" value="1"/>
</dbReference>
<proteinExistence type="predicted"/>
<sequence length="559" mass="59406">MVSLRPPVCALALVLVFSIAAVATAASIVPSNSTTGLRSYFGTITLQTQKGENVSDLIPLTRSTVASVRNSPLTGNLYYTTADSVGAISAQDVAYISCNPSDYPGNLGASAVFEQAYNNGNIIAAILYSTASDYCDYTDLTPSLQEFRIFSMTSKDVSRRLLNSVASLTAATTYAINIVRSDTNSSIGDGGNGQSNDTGNNQANPLGPSPSTAVAMVILYSITGIITALFLVIIITGAVRAHRHPDRYGPRDVLGRQRQSRARGIGRAILETIPIVKFGQTEPPKSTDVELGTAAERTAAETTAEPGTVTSQPETETRSADDTGVQRNAPLEQQSGIAAALPAASGALSLNDDSSEEALGCSICTDDFENGQDIRLLPCNHKFHPECVDPWLLNVSGTCPLCRVDLRPVDARNSIDDQDPDMLAPPLQPEMSMSHRRRSAFRDMLLLRSSPNASTEERISALRRLREQRRNGSGDLASGSANGSSDDVTAARRNRRISTRLSNVFSGRSRGATQDEPSNQHEPAVPAEASSSVAQSTPTAQNPPSTSINTEEASTAQRT</sequence>
<evidence type="ECO:0000259" key="12">
    <source>
        <dbReference type="PROSITE" id="PS50089"/>
    </source>
</evidence>
<feature type="signal peptide" evidence="11">
    <location>
        <begin position="1"/>
        <end position="25"/>
    </location>
</feature>
<feature type="region of interest" description="Disordered" evidence="9">
    <location>
        <begin position="297"/>
        <end position="324"/>
    </location>
</feature>
<evidence type="ECO:0000256" key="7">
    <source>
        <dbReference type="ARBA" id="ARBA00023136"/>
    </source>
</evidence>
<name>A0A6G1KHT7_9PLEO</name>
<evidence type="ECO:0000313" key="13">
    <source>
        <dbReference type="EMBL" id="KAF2712409.1"/>
    </source>
</evidence>
<feature type="chain" id="PRO_5026130545" description="RING-type domain-containing protein" evidence="11">
    <location>
        <begin position="26"/>
        <end position="559"/>
    </location>
</feature>
<protein>
    <recommendedName>
        <fullName evidence="12">RING-type domain-containing protein</fullName>
    </recommendedName>
</protein>
<feature type="region of interest" description="Disordered" evidence="9">
    <location>
        <begin position="412"/>
        <end position="436"/>
    </location>
</feature>
<keyword evidence="11" id="KW-0732">Signal</keyword>
<evidence type="ECO:0000256" key="5">
    <source>
        <dbReference type="ARBA" id="ARBA00022833"/>
    </source>
</evidence>
<dbReference type="Proteomes" id="UP000799428">
    <property type="component" value="Unassembled WGS sequence"/>
</dbReference>
<reference evidence="13" key="1">
    <citation type="journal article" date="2020" name="Stud. Mycol.">
        <title>101 Dothideomycetes genomes: a test case for predicting lifestyles and emergence of pathogens.</title>
        <authorList>
            <person name="Haridas S."/>
            <person name="Albert R."/>
            <person name="Binder M."/>
            <person name="Bloem J."/>
            <person name="Labutti K."/>
            <person name="Salamov A."/>
            <person name="Andreopoulos B."/>
            <person name="Baker S."/>
            <person name="Barry K."/>
            <person name="Bills G."/>
            <person name="Bluhm B."/>
            <person name="Cannon C."/>
            <person name="Castanera R."/>
            <person name="Culley D."/>
            <person name="Daum C."/>
            <person name="Ezra D."/>
            <person name="Gonzalez J."/>
            <person name="Henrissat B."/>
            <person name="Kuo A."/>
            <person name="Liang C."/>
            <person name="Lipzen A."/>
            <person name="Lutzoni F."/>
            <person name="Magnuson J."/>
            <person name="Mondo S."/>
            <person name="Nolan M."/>
            <person name="Ohm R."/>
            <person name="Pangilinan J."/>
            <person name="Park H.-J."/>
            <person name="Ramirez L."/>
            <person name="Alfaro M."/>
            <person name="Sun H."/>
            <person name="Tritt A."/>
            <person name="Yoshinaga Y."/>
            <person name="Zwiers L.-H."/>
            <person name="Turgeon B."/>
            <person name="Goodwin S."/>
            <person name="Spatafora J."/>
            <person name="Crous P."/>
            <person name="Grigoriev I."/>
        </authorList>
    </citation>
    <scope>NUCLEOTIDE SEQUENCE</scope>
    <source>
        <strain evidence="13">CBS 279.74</strain>
    </source>
</reference>
<keyword evidence="5" id="KW-0862">Zinc</keyword>
<dbReference type="GO" id="GO:0016020">
    <property type="term" value="C:membrane"/>
    <property type="evidence" value="ECO:0007669"/>
    <property type="project" value="UniProtKB-SubCell"/>
</dbReference>
<dbReference type="InterPro" id="IPR013083">
    <property type="entry name" value="Znf_RING/FYVE/PHD"/>
</dbReference>
<evidence type="ECO:0000256" key="10">
    <source>
        <dbReference type="SAM" id="Phobius"/>
    </source>
</evidence>
<dbReference type="Pfam" id="PF13639">
    <property type="entry name" value="zf-RING_2"/>
    <property type="match status" value="1"/>
</dbReference>
<organism evidence="13 14">
    <name type="scientific">Pleomassaria siparia CBS 279.74</name>
    <dbReference type="NCBI Taxonomy" id="1314801"/>
    <lineage>
        <taxon>Eukaryota</taxon>
        <taxon>Fungi</taxon>
        <taxon>Dikarya</taxon>
        <taxon>Ascomycota</taxon>
        <taxon>Pezizomycotina</taxon>
        <taxon>Dothideomycetes</taxon>
        <taxon>Pleosporomycetidae</taxon>
        <taxon>Pleosporales</taxon>
        <taxon>Pleomassariaceae</taxon>
        <taxon>Pleomassaria</taxon>
    </lineage>
</organism>
<dbReference type="CDD" id="cd16454">
    <property type="entry name" value="RING-H2_PA-TM-RING"/>
    <property type="match status" value="1"/>
</dbReference>
<feature type="compositionally biased region" description="Polar residues" evidence="9">
    <location>
        <begin position="194"/>
        <end position="207"/>
    </location>
</feature>
<dbReference type="EMBL" id="MU005766">
    <property type="protein sequence ID" value="KAF2712409.1"/>
    <property type="molecule type" value="Genomic_DNA"/>
</dbReference>
<dbReference type="SUPFAM" id="SSF57850">
    <property type="entry name" value="RING/U-box"/>
    <property type="match status" value="1"/>
</dbReference>
<dbReference type="InterPro" id="IPR001841">
    <property type="entry name" value="Znf_RING"/>
</dbReference>
<dbReference type="OrthoDB" id="8062037at2759"/>
<evidence type="ECO:0000256" key="3">
    <source>
        <dbReference type="ARBA" id="ARBA00022723"/>
    </source>
</evidence>
<dbReference type="Gene3D" id="3.30.40.10">
    <property type="entry name" value="Zinc/RING finger domain, C3HC4 (zinc finger)"/>
    <property type="match status" value="1"/>
</dbReference>
<feature type="region of interest" description="Disordered" evidence="9">
    <location>
        <begin position="470"/>
        <end position="559"/>
    </location>
</feature>
<dbReference type="PROSITE" id="PS50089">
    <property type="entry name" value="ZF_RING_2"/>
    <property type="match status" value="1"/>
</dbReference>
<evidence type="ECO:0000256" key="2">
    <source>
        <dbReference type="ARBA" id="ARBA00022692"/>
    </source>
</evidence>
<evidence type="ECO:0000256" key="1">
    <source>
        <dbReference type="ARBA" id="ARBA00004370"/>
    </source>
</evidence>
<feature type="transmembrane region" description="Helical" evidence="10">
    <location>
        <begin position="213"/>
        <end position="239"/>
    </location>
</feature>
<dbReference type="AlphaFoldDB" id="A0A6G1KHT7"/>
<feature type="compositionally biased region" description="Polar residues" evidence="9">
    <location>
        <begin position="537"/>
        <end position="559"/>
    </location>
</feature>
<gene>
    <name evidence="13" type="ORF">K504DRAFT_426656</name>
</gene>
<keyword evidence="6 10" id="KW-1133">Transmembrane helix</keyword>
<evidence type="ECO:0000256" key="4">
    <source>
        <dbReference type="ARBA" id="ARBA00022771"/>
    </source>
</evidence>
<keyword evidence="14" id="KW-1185">Reference proteome</keyword>
<feature type="compositionally biased region" description="Polar residues" evidence="9">
    <location>
        <begin position="499"/>
        <end position="521"/>
    </location>
</feature>
<feature type="domain" description="RING-type" evidence="12">
    <location>
        <begin position="361"/>
        <end position="403"/>
    </location>
</feature>
<evidence type="ECO:0000313" key="14">
    <source>
        <dbReference type="Proteomes" id="UP000799428"/>
    </source>
</evidence>
<evidence type="ECO:0000256" key="9">
    <source>
        <dbReference type="SAM" id="MobiDB-lite"/>
    </source>
</evidence>
<dbReference type="PANTHER" id="PTHR46539">
    <property type="entry name" value="E3 UBIQUITIN-PROTEIN LIGASE ATL42"/>
    <property type="match status" value="1"/>
</dbReference>
<comment type="subcellular location">
    <subcellularLocation>
        <location evidence="1">Membrane</location>
    </subcellularLocation>
</comment>
<keyword evidence="4 8" id="KW-0863">Zinc-finger</keyword>
<keyword evidence="3" id="KW-0479">Metal-binding</keyword>
<evidence type="ECO:0000256" key="11">
    <source>
        <dbReference type="SAM" id="SignalP"/>
    </source>
</evidence>